<accession>A0A1H5UB77</accession>
<dbReference type="PANTHER" id="PTHR13420:SF7">
    <property type="entry name" value="UPF0235 PROTEIN C15ORF40"/>
    <property type="match status" value="1"/>
</dbReference>
<dbReference type="HAMAP" id="MF_00634">
    <property type="entry name" value="UPF0235"/>
    <property type="match status" value="1"/>
</dbReference>
<dbReference type="NCBIfam" id="TIGR00251">
    <property type="entry name" value="DUF167 family protein"/>
    <property type="match status" value="1"/>
</dbReference>
<evidence type="ECO:0000313" key="4">
    <source>
        <dbReference type="Proteomes" id="UP000236753"/>
    </source>
</evidence>
<dbReference type="PANTHER" id="PTHR13420">
    <property type="entry name" value="UPF0235 PROTEIN C15ORF40"/>
    <property type="match status" value="1"/>
</dbReference>
<evidence type="ECO:0000256" key="2">
    <source>
        <dbReference type="HAMAP-Rule" id="MF_00634"/>
    </source>
</evidence>
<comment type="similarity">
    <text evidence="1 2">Belongs to the UPF0235 family.</text>
</comment>
<dbReference type="SMART" id="SM01152">
    <property type="entry name" value="DUF167"/>
    <property type="match status" value="1"/>
</dbReference>
<reference evidence="3 4" key="1">
    <citation type="submission" date="2016-10" db="EMBL/GenBank/DDBJ databases">
        <authorList>
            <person name="de Groot N.N."/>
        </authorList>
    </citation>
    <scope>NUCLEOTIDE SEQUENCE [LARGE SCALE GENOMIC DNA]</scope>
    <source>
        <strain evidence="3 4">Nm13</strain>
    </source>
</reference>
<protein>
    <recommendedName>
        <fullName evidence="2">UPF0235 protein SAMN05216334_10762</fullName>
    </recommendedName>
</protein>
<gene>
    <name evidence="3" type="ORF">SAMN05216334_10762</name>
</gene>
<dbReference type="InterPro" id="IPR003746">
    <property type="entry name" value="DUF167"/>
</dbReference>
<name>A0A1H5UB77_9PROT</name>
<dbReference type="Gene3D" id="3.30.1200.10">
    <property type="entry name" value="YggU-like"/>
    <property type="match status" value="1"/>
</dbReference>
<dbReference type="OrthoDB" id="9800587at2"/>
<organism evidence="3 4">
    <name type="scientific">Nitrosomonas ureae</name>
    <dbReference type="NCBI Taxonomy" id="44577"/>
    <lineage>
        <taxon>Bacteria</taxon>
        <taxon>Pseudomonadati</taxon>
        <taxon>Pseudomonadota</taxon>
        <taxon>Betaproteobacteria</taxon>
        <taxon>Nitrosomonadales</taxon>
        <taxon>Nitrosomonadaceae</taxon>
        <taxon>Nitrosomonas</taxon>
    </lineage>
</organism>
<dbReference type="EMBL" id="FNUX01000007">
    <property type="protein sequence ID" value="SEF72296.1"/>
    <property type="molecule type" value="Genomic_DNA"/>
</dbReference>
<proteinExistence type="inferred from homology"/>
<evidence type="ECO:0000313" key="3">
    <source>
        <dbReference type="EMBL" id="SEF72296.1"/>
    </source>
</evidence>
<evidence type="ECO:0000256" key="1">
    <source>
        <dbReference type="ARBA" id="ARBA00010364"/>
    </source>
</evidence>
<dbReference type="AlphaFoldDB" id="A0A1H5UB77"/>
<dbReference type="SUPFAM" id="SSF69786">
    <property type="entry name" value="YggU-like"/>
    <property type="match status" value="1"/>
</dbReference>
<dbReference type="Pfam" id="PF02594">
    <property type="entry name" value="DUF167"/>
    <property type="match status" value="1"/>
</dbReference>
<dbReference type="InterPro" id="IPR036591">
    <property type="entry name" value="YggU-like_sf"/>
</dbReference>
<dbReference type="Proteomes" id="UP000236753">
    <property type="component" value="Unassembled WGS sequence"/>
</dbReference>
<dbReference type="GO" id="GO:0005737">
    <property type="term" value="C:cytoplasm"/>
    <property type="evidence" value="ECO:0007669"/>
    <property type="project" value="TreeGrafter"/>
</dbReference>
<sequence>MPQVSWYRYDGTNNLVLTLYIQTGAKITEAAGLFGDALKIRLAAVPMEGKANATLIKFLAAQFDVPVGQVRLKQGGKSRHKVIVIHRSMHNPSVLSNIV</sequence>